<dbReference type="Proteomes" id="UP000299102">
    <property type="component" value="Unassembled WGS sequence"/>
</dbReference>
<name>A0A4C1VBY9_EUMVA</name>
<dbReference type="InterPro" id="IPR043504">
    <property type="entry name" value="Peptidase_S1_PA_chymotrypsin"/>
</dbReference>
<keyword evidence="1" id="KW-1015">Disulfide bond</keyword>
<dbReference type="STRING" id="151549.A0A4C1VBY9"/>
<feature type="region of interest" description="Disordered" evidence="3">
    <location>
        <begin position="156"/>
        <end position="231"/>
    </location>
</feature>
<dbReference type="SUPFAM" id="SSF50494">
    <property type="entry name" value="Trypsin-like serine proteases"/>
    <property type="match status" value="2"/>
</dbReference>
<dbReference type="SMART" id="SM00020">
    <property type="entry name" value="Tryp_SPc"/>
    <property type="match status" value="1"/>
</dbReference>
<protein>
    <submittedName>
        <fullName evidence="5">Limulus clotting factor C</fullName>
    </submittedName>
</protein>
<evidence type="ECO:0000259" key="4">
    <source>
        <dbReference type="PROSITE" id="PS50240"/>
    </source>
</evidence>
<dbReference type="InterPro" id="IPR001254">
    <property type="entry name" value="Trypsin_dom"/>
</dbReference>
<evidence type="ECO:0000313" key="5">
    <source>
        <dbReference type="EMBL" id="GBP36296.1"/>
    </source>
</evidence>
<sequence>MDSCWYGLKECGLRIGELYVKCLLDAYNQVMLAPSACKFQVTPTKMNHSVKKRGLKSVRPDLSRTECGRETPVGQVLVIDGRTAERGELPWHVGVYRKDAQPYLQICGGSIIATTIVVSVSDSNDLQTEMTAIQKARSNVKFKGIGDEMTRYFGSEIGAARGGARHTTDEPSTRREPHRRSRTFCPQRPTASGATWRSCSRRRGSRSRPARSTGPGTTRVTSTPRRATKQPKCVQSIKSVAEIKIPSRFRGVQTNFQDDIALLMLSTPFTYETYVRPVCINFDVQFDKRQLQPGHLGKEQIFILRIYTAERTSIRATSPKAWVFLRGDEHLPRSAPGVFAQVAGWGYTSENGTASQILKVVDLPYVDINRCLSEALPGFREYITSDKICAGYTNGTALCKGDSGGGLSFPEVERGVTRYYLRGVVSTAPNNENACNAFAITSFTQITAHEHFITENFAGSFV</sequence>
<organism evidence="5 6">
    <name type="scientific">Eumeta variegata</name>
    <name type="common">Bagworm moth</name>
    <name type="synonym">Eumeta japonica</name>
    <dbReference type="NCBI Taxonomy" id="151549"/>
    <lineage>
        <taxon>Eukaryota</taxon>
        <taxon>Metazoa</taxon>
        <taxon>Ecdysozoa</taxon>
        <taxon>Arthropoda</taxon>
        <taxon>Hexapoda</taxon>
        <taxon>Insecta</taxon>
        <taxon>Pterygota</taxon>
        <taxon>Neoptera</taxon>
        <taxon>Endopterygota</taxon>
        <taxon>Lepidoptera</taxon>
        <taxon>Glossata</taxon>
        <taxon>Ditrysia</taxon>
        <taxon>Tineoidea</taxon>
        <taxon>Psychidae</taxon>
        <taxon>Oiketicinae</taxon>
        <taxon>Eumeta</taxon>
    </lineage>
</organism>
<evidence type="ECO:0000313" key="6">
    <source>
        <dbReference type="Proteomes" id="UP000299102"/>
    </source>
</evidence>
<dbReference type="PROSITE" id="PS50240">
    <property type="entry name" value="TRYPSIN_DOM"/>
    <property type="match status" value="1"/>
</dbReference>
<reference evidence="5 6" key="1">
    <citation type="journal article" date="2019" name="Commun. Biol.">
        <title>The bagworm genome reveals a unique fibroin gene that provides high tensile strength.</title>
        <authorList>
            <person name="Kono N."/>
            <person name="Nakamura H."/>
            <person name="Ohtoshi R."/>
            <person name="Tomita M."/>
            <person name="Numata K."/>
            <person name="Arakawa K."/>
        </authorList>
    </citation>
    <scope>NUCLEOTIDE SEQUENCE [LARGE SCALE GENOMIC DNA]</scope>
</reference>
<proteinExistence type="inferred from homology"/>
<dbReference type="OrthoDB" id="2019384at2759"/>
<comment type="similarity">
    <text evidence="2">Belongs to the peptidase S1 family. CLIP subfamily.</text>
</comment>
<evidence type="ECO:0000256" key="2">
    <source>
        <dbReference type="ARBA" id="ARBA00024195"/>
    </source>
</evidence>
<dbReference type="InterPro" id="IPR051487">
    <property type="entry name" value="Ser/Thr_Proteases_Immune/Dev"/>
</dbReference>
<evidence type="ECO:0000256" key="1">
    <source>
        <dbReference type="ARBA" id="ARBA00023157"/>
    </source>
</evidence>
<dbReference type="EMBL" id="BGZK01000316">
    <property type="protein sequence ID" value="GBP36296.1"/>
    <property type="molecule type" value="Genomic_DNA"/>
</dbReference>
<feature type="compositionally biased region" description="Polar residues" evidence="3">
    <location>
        <begin position="214"/>
        <end position="225"/>
    </location>
</feature>
<dbReference type="GO" id="GO:0006508">
    <property type="term" value="P:proteolysis"/>
    <property type="evidence" value="ECO:0007669"/>
    <property type="project" value="InterPro"/>
</dbReference>
<dbReference type="InterPro" id="IPR009003">
    <property type="entry name" value="Peptidase_S1_PA"/>
</dbReference>
<dbReference type="PANTHER" id="PTHR24256">
    <property type="entry name" value="TRYPTASE-RELATED"/>
    <property type="match status" value="1"/>
</dbReference>
<dbReference type="Pfam" id="PF00089">
    <property type="entry name" value="Trypsin"/>
    <property type="match status" value="1"/>
</dbReference>
<dbReference type="Gene3D" id="2.40.10.10">
    <property type="entry name" value="Trypsin-like serine proteases"/>
    <property type="match status" value="3"/>
</dbReference>
<dbReference type="GO" id="GO:0004252">
    <property type="term" value="F:serine-type endopeptidase activity"/>
    <property type="evidence" value="ECO:0007669"/>
    <property type="project" value="InterPro"/>
</dbReference>
<feature type="domain" description="Peptidase S1" evidence="4">
    <location>
        <begin position="78"/>
        <end position="458"/>
    </location>
</feature>
<feature type="compositionally biased region" description="Basic and acidic residues" evidence="3">
    <location>
        <begin position="166"/>
        <end position="175"/>
    </location>
</feature>
<feature type="compositionally biased region" description="Basic residues" evidence="3">
    <location>
        <begin position="199"/>
        <end position="209"/>
    </location>
</feature>
<gene>
    <name evidence="5" type="ORF">EVAR_85545_1</name>
</gene>
<comment type="caution">
    <text evidence="5">The sequence shown here is derived from an EMBL/GenBank/DDBJ whole genome shotgun (WGS) entry which is preliminary data.</text>
</comment>
<evidence type="ECO:0000256" key="3">
    <source>
        <dbReference type="SAM" id="MobiDB-lite"/>
    </source>
</evidence>
<accession>A0A4C1VBY9</accession>
<keyword evidence="6" id="KW-1185">Reference proteome</keyword>
<dbReference type="AlphaFoldDB" id="A0A4C1VBY9"/>